<organism evidence="1">
    <name type="scientific">Arundo donax</name>
    <name type="common">Giant reed</name>
    <name type="synonym">Donax arundinaceus</name>
    <dbReference type="NCBI Taxonomy" id="35708"/>
    <lineage>
        <taxon>Eukaryota</taxon>
        <taxon>Viridiplantae</taxon>
        <taxon>Streptophyta</taxon>
        <taxon>Embryophyta</taxon>
        <taxon>Tracheophyta</taxon>
        <taxon>Spermatophyta</taxon>
        <taxon>Magnoliopsida</taxon>
        <taxon>Liliopsida</taxon>
        <taxon>Poales</taxon>
        <taxon>Poaceae</taxon>
        <taxon>PACMAD clade</taxon>
        <taxon>Arundinoideae</taxon>
        <taxon>Arundineae</taxon>
        <taxon>Arundo</taxon>
    </lineage>
</organism>
<accession>A0A0A8ZME2</accession>
<reference evidence="1" key="1">
    <citation type="submission" date="2014-09" db="EMBL/GenBank/DDBJ databases">
        <authorList>
            <person name="Magalhaes I.L.F."/>
            <person name="Oliveira U."/>
            <person name="Santos F.R."/>
            <person name="Vidigal T.H.D.A."/>
            <person name="Brescovit A.D."/>
            <person name="Santos A.J."/>
        </authorList>
    </citation>
    <scope>NUCLEOTIDE SEQUENCE</scope>
    <source>
        <tissue evidence="1">Shoot tissue taken approximately 20 cm above the soil surface</tissue>
    </source>
</reference>
<protein>
    <submittedName>
        <fullName evidence="1">Uncharacterized protein</fullName>
    </submittedName>
</protein>
<evidence type="ECO:0000313" key="1">
    <source>
        <dbReference type="EMBL" id="JAD40559.1"/>
    </source>
</evidence>
<reference evidence="1" key="2">
    <citation type="journal article" date="2015" name="Data Brief">
        <title>Shoot transcriptome of the giant reed, Arundo donax.</title>
        <authorList>
            <person name="Barrero R.A."/>
            <person name="Guerrero F.D."/>
            <person name="Moolhuijzen P."/>
            <person name="Goolsby J.A."/>
            <person name="Tidwell J."/>
            <person name="Bellgard S.E."/>
            <person name="Bellgard M.I."/>
        </authorList>
    </citation>
    <scope>NUCLEOTIDE SEQUENCE</scope>
    <source>
        <tissue evidence="1">Shoot tissue taken approximately 20 cm above the soil surface</tissue>
    </source>
</reference>
<proteinExistence type="predicted"/>
<sequence>MKQFKNWIAK</sequence>
<name>A0A0A8ZME2_ARUDO</name>
<dbReference type="EMBL" id="GBRH01257336">
    <property type="protein sequence ID" value="JAD40559.1"/>
    <property type="molecule type" value="Transcribed_RNA"/>
</dbReference>